<dbReference type="InParanoid" id="A0A024FW92"/>
<protein>
    <submittedName>
        <fullName evidence="2">Uncharacterized protein</fullName>
    </submittedName>
</protein>
<feature type="region of interest" description="Disordered" evidence="1">
    <location>
        <begin position="1"/>
        <end position="137"/>
    </location>
</feature>
<reference evidence="2 3" key="1">
    <citation type="submission" date="2012-05" db="EMBL/GenBank/DDBJ databases">
        <title>Recombination and specialization in a pathogen metapopulation.</title>
        <authorList>
            <person name="Gardiner A."/>
            <person name="Kemen E."/>
            <person name="Schultz-Larsen T."/>
            <person name="MacLean D."/>
            <person name="Van Oosterhout C."/>
            <person name="Jones J.D.G."/>
        </authorList>
    </citation>
    <scope>NUCLEOTIDE SEQUENCE [LARGE SCALE GENOMIC DNA]</scope>
    <source>
        <strain evidence="2 3">Ac Nc2</strain>
    </source>
</reference>
<evidence type="ECO:0000256" key="1">
    <source>
        <dbReference type="SAM" id="MobiDB-lite"/>
    </source>
</evidence>
<feature type="compositionally biased region" description="Acidic residues" evidence="1">
    <location>
        <begin position="22"/>
        <end position="36"/>
    </location>
</feature>
<dbReference type="Proteomes" id="UP000053237">
    <property type="component" value="Unassembled WGS sequence"/>
</dbReference>
<accession>A0A024FW92</accession>
<keyword evidence="3" id="KW-1185">Reference proteome</keyword>
<dbReference type="EMBL" id="CAIX01000918">
    <property type="protein sequence ID" value="CCI11306.1"/>
    <property type="molecule type" value="Genomic_DNA"/>
</dbReference>
<proteinExistence type="predicted"/>
<evidence type="ECO:0000313" key="2">
    <source>
        <dbReference type="EMBL" id="CCI11306.1"/>
    </source>
</evidence>
<dbReference type="AlphaFoldDB" id="A0A024FW92"/>
<name>A0A024FW92_9STRA</name>
<sequence>MRKTTHNRYKDAGTDDNISYSDEYESEDEISESEQSEVEREESSATGPASKPKGNKALHNQPFDEEMELSESSSESGESDTILEPKSTEIVKNQPFDEALDLSGSFHDLNSPHRELQPSDRMPHNSSHTMPIYSAVN</sequence>
<organism evidence="2 3">
    <name type="scientific">Albugo candida</name>
    <dbReference type="NCBI Taxonomy" id="65357"/>
    <lineage>
        <taxon>Eukaryota</taxon>
        <taxon>Sar</taxon>
        <taxon>Stramenopiles</taxon>
        <taxon>Oomycota</taxon>
        <taxon>Peronosporomycetes</taxon>
        <taxon>Albuginales</taxon>
        <taxon>Albuginaceae</taxon>
        <taxon>Albugo</taxon>
    </lineage>
</organism>
<gene>
    <name evidence="2" type="ORF">BN9_127130</name>
</gene>
<comment type="caution">
    <text evidence="2">The sequence shown here is derived from an EMBL/GenBank/DDBJ whole genome shotgun (WGS) entry which is preliminary data.</text>
</comment>
<feature type="compositionally biased region" description="Basic and acidic residues" evidence="1">
    <location>
        <begin position="110"/>
        <end position="123"/>
    </location>
</feature>
<evidence type="ECO:0000313" key="3">
    <source>
        <dbReference type="Proteomes" id="UP000053237"/>
    </source>
</evidence>